<comment type="caution">
    <text evidence="1">The sequence shown here is derived from an EMBL/GenBank/DDBJ whole genome shotgun (WGS) entry which is preliminary data.</text>
</comment>
<accession>J9EC86</accession>
<sequence length="127" mass="13440">MHGVTSIHRSVRPFLPYPKQEAHTHPAPSFSKFYIAAAGGVIGEAGALPQPLAHPSWRLPFACATENSNPPCSSLRFPSSSNNNNVAATTTAAAAAAAASAESSADLRHNHFVANILTSKHHFFIIQ</sequence>
<organism evidence="1 2">
    <name type="scientific">Wuchereria bancrofti</name>
    <dbReference type="NCBI Taxonomy" id="6293"/>
    <lineage>
        <taxon>Eukaryota</taxon>
        <taxon>Metazoa</taxon>
        <taxon>Ecdysozoa</taxon>
        <taxon>Nematoda</taxon>
        <taxon>Chromadorea</taxon>
        <taxon>Rhabditida</taxon>
        <taxon>Spirurina</taxon>
        <taxon>Spiruromorpha</taxon>
        <taxon>Filarioidea</taxon>
        <taxon>Onchocercidae</taxon>
        <taxon>Wuchereria</taxon>
    </lineage>
</organism>
<gene>
    <name evidence="1" type="ORF">WUBG_14462</name>
</gene>
<dbReference type="AlphaFoldDB" id="J9EC86"/>
<dbReference type="EMBL" id="ADBV01011868">
    <property type="protein sequence ID" value="EJW74632.1"/>
    <property type="molecule type" value="Genomic_DNA"/>
</dbReference>
<dbReference type="Proteomes" id="UP000004810">
    <property type="component" value="Unassembled WGS sequence"/>
</dbReference>
<protein>
    <submittedName>
        <fullName evidence="1">Uncharacterized protein</fullName>
    </submittedName>
</protein>
<proteinExistence type="predicted"/>
<evidence type="ECO:0000313" key="1">
    <source>
        <dbReference type="EMBL" id="EJW74632.1"/>
    </source>
</evidence>
<name>J9EC86_WUCBA</name>
<reference evidence="2" key="1">
    <citation type="submission" date="2012-08" db="EMBL/GenBank/DDBJ databases">
        <title>The Genome Sequence of Wuchereria bancrofti.</title>
        <authorList>
            <person name="Nutman T.B."/>
            <person name="Fink D.L."/>
            <person name="Russ C."/>
            <person name="Young S."/>
            <person name="Zeng Q."/>
            <person name="Koehrsen M."/>
            <person name="Alvarado L."/>
            <person name="Berlin A."/>
            <person name="Chapman S.B."/>
            <person name="Chen Z."/>
            <person name="Freedman E."/>
            <person name="Gellesch M."/>
            <person name="Goldberg J."/>
            <person name="Griggs A."/>
            <person name="Gujja S."/>
            <person name="Heilman E.R."/>
            <person name="Heiman D."/>
            <person name="Hepburn T."/>
            <person name="Howarth C."/>
            <person name="Jen D."/>
            <person name="Larson L."/>
            <person name="Lewis B."/>
            <person name="Mehta T."/>
            <person name="Park D."/>
            <person name="Pearson M."/>
            <person name="Roberts A."/>
            <person name="Saif S."/>
            <person name="Shea T."/>
            <person name="Shenoy N."/>
            <person name="Sisk P."/>
            <person name="Stolte C."/>
            <person name="Sykes S."/>
            <person name="Walk T."/>
            <person name="White J."/>
            <person name="Yandava C."/>
            <person name="Haas B."/>
            <person name="Henn M.R."/>
            <person name="Nusbaum C."/>
            <person name="Birren B."/>
        </authorList>
    </citation>
    <scope>NUCLEOTIDE SEQUENCE [LARGE SCALE GENOMIC DNA]</scope>
    <source>
        <strain evidence="2">NA</strain>
    </source>
</reference>
<evidence type="ECO:0000313" key="2">
    <source>
        <dbReference type="Proteomes" id="UP000004810"/>
    </source>
</evidence>